<name>A0A420XU75_9ACTN</name>
<protein>
    <submittedName>
        <fullName evidence="13">Membrane peptidoglycan carboxypeptidase</fullName>
    </submittedName>
</protein>
<dbReference type="GO" id="GO:0030288">
    <property type="term" value="C:outer membrane-bounded periplasmic space"/>
    <property type="evidence" value="ECO:0007669"/>
    <property type="project" value="TreeGrafter"/>
</dbReference>
<feature type="domain" description="Penicillin-binding protein transpeptidase" evidence="11">
    <location>
        <begin position="345"/>
        <end position="581"/>
    </location>
</feature>
<dbReference type="Proteomes" id="UP000281955">
    <property type="component" value="Unassembled WGS sequence"/>
</dbReference>
<feature type="compositionally biased region" description="Low complexity" evidence="9">
    <location>
        <begin position="685"/>
        <end position="715"/>
    </location>
</feature>
<keyword evidence="5" id="KW-0378">Hydrolase</keyword>
<feature type="transmembrane region" description="Helical" evidence="10">
    <location>
        <begin position="12"/>
        <end position="32"/>
    </location>
</feature>
<comment type="catalytic activity">
    <reaction evidence="7">
        <text>Preferential cleavage: (Ac)2-L-Lys-D-Ala-|-D-Ala. Also transpeptidation of peptidyl-alanyl moieties that are N-acyl substituents of D-alanine.</text>
        <dbReference type="EC" id="3.4.16.4"/>
    </reaction>
</comment>
<dbReference type="FunCoup" id="A0A420XU75">
    <property type="interactions" value="18"/>
</dbReference>
<dbReference type="PANTHER" id="PTHR32282:SF34">
    <property type="entry name" value="PENICILLIN-BINDING PROTEIN 1A"/>
    <property type="match status" value="1"/>
</dbReference>
<dbReference type="EMBL" id="RBWV01000009">
    <property type="protein sequence ID" value="RKS80385.1"/>
    <property type="molecule type" value="Genomic_DNA"/>
</dbReference>
<dbReference type="Gene3D" id="1.10.3810.10">
    <property type="entry name" value="Biosynthetic peptidoglycan transglycosylase-like"/>
    <property type="match status" value="1"/>
</dbReference>
<evidence type="ECO:0000256" key="3">
    <source>
        <dbReference type="ARBA" id="ARBA00022676"/>
    </source>
</evidence>
<evidence type="ECO:0000256" key="10">
    <source>
        <dbReference type="SAM" id="Phobius"/>
    </source>
</evidence>
<dbReference type="InterPro" id="IPR023346">
    <property type="entry name" value="Lysozyme-like_dom_sf"/>
</dbReference>
<comment type="caution">
    <text evidence="13">The sequence shown here is derived from an EMBL/GenBank/DDBJ whole genome shotgun (WGS) entry which is preliminary data.</text>
</comment>
<evidence type="ECO:0000259" key="12">
    <source>
        <dbReference type="Pfam" id="PF00912"/>
    </source>
</evidence>
<feature type="region of interest" description="Disordered" evidence="9">
    <location>
        <begin position="635"/>
        <end position="715"/>
    </location>
</feature>
<dbReference type="Gene3D" id="3.40.710.10">
    <property type="entry name" value="DD-peptidase/beta-lactamase superfamily"/>
    <property type="match status" value="1"/>
</dbReference>
<gene>
    <name evidence="13" type="ORF">CLV35_0816</name>
</gene>
<keyword evidence="10" id="KW-1133">Transmembrane helix</keyword>
<keyword evidence="10" id="KW-0812">Transmembrane</keyword>
<dbReference type="InterPro" id="IPR036950">
    <property type="entry name" value="PBP_transglycosylase"/>
</dbReference>
<reference evidence="13 14" key="1">
    <citation type="submission" date="2018-10" db="EMBL/GenBank/DDBJ databases">
        <title>Genomic Encyclopedia of Archaeal and Bacterial Type Strains, Phase II (KMG-II): from individual species to whole genera.</title>
        <authorList>
            <person name="Goeker M."/>
        </authorList>
    </citation>
    <scope>NUCLEOTIDE SEQUENCE [LARGE SCALE GENOMIC DNA]</scope>
    <source>
        <strain evidence="13 14">RP-AC37</strain>
    </source>
</reference>
<evidence type="ECO:0000256" key="7">
    <source>
        <dbReference type="ARBA" id="ARBA00034000"/>
    </source>
</evidence>
<keyword evidence="1 13" id="KW-0121">Carboxypeptidase</keyword>
<feature type="compositionally biased region" description="Pro residues" evidence="9">
    <location>
        <begin position="674"/>
        <end position="684"/>
    </location>
</feature>
<dbReference type="GO" id="GO:0008955">
    <property type="term" value="F:peptidoglycan glycosyltransferase activity"/>
    <property type="evidence" value="ECO:0007669"/>
    <property type="project" value="UniProtKB-EC"/>
</dbReference>
<comment type="catalytic activity">
    <reaction evidence="8">
        <text>[GlcNAc-(1-&gt;4)-Mur2Ac(oyl-L-Ala-gamma-D-Glu-L-Lys-D-Ala-D-Ala)](n)-di-trans,octa-cis-undecaprenyl diphosphate + beta-D-GlcNAc-(1-&gt;4)-Mur2Ac(oyl-L-Ala-gamma-D-Glu-L-Lys-D-Ala-D-Ala)-di-trans,octa-cis-undecaprenyl diphosphate = [GlcNAc-(1-&gt;4)-Mur2Ac(oyl-L-Ala-gamma-D-Glu-L-Lys-D-Ala-D-Ala)](n+1)-di-trans,octa-cis-undecaprenyl diphosphate + di-trans,octa-cis-undecaprenyl diphosphate + H(+)</text>
        <dbReference type="Rhea" id="RHEA:23708"/>
        <dbReference type="Rhea" id="RHEA-COMP:9602"/>
        <dbReference type="Rhea" id="RHEA-COMP:9603"/>
        <dbReference type="ChEBI" id="CHEBI:15378"/>
        <dbReference type="ChEBI" id="CHEBI:58405"/>
        <dbReference type="ChEBI" id="CHEBI:60033"/>
        <dbReference type="ChEBI" id="CHEBI:78435"/>
        <dbReference type="EC" id="2.4.99.28"/>
    </reaction>
</comment>
<evidence type="ECO:0000256" key="2">
    <source>
        <dbReference type="ARBA" id="ARBA00022670"/>
    </source>
</evidence>
<dbReference type="InParanoid" id="A0A420XU75"/>
<keyword evidence="4" id="KW-0808">Transferase</keyword>
<dbReference type="InterPro" id="IPR001460">
    <property type="entry name" value="PCN-bd_Tpept"/>
</dbReference>
<organism evidence="13 14">
    <name type="scientific">Motilibacter peucedani</name>
    <dbReference type="NCBI Taxonomy" id="598650"/>
    <lineage>
        <taxon>Bacteria</taxon>
        <taxon>Bacillati</taxon>
        <taxon>Actinomycetota</taxon>
        <taxon>Actinomycetes</taxon>
        <taxon>Motilibacterales</taxon>
        <taxon>Motilibacteraceae</taxon>
        <taxon>Motilibacter</taxon>
    </lineage>
</organism>
<sequence length="715" mass="76230">MPWKLLPSWRQVLLLGVLGAAMLVGAFFVAYARTTVPSADAAAVAQTSTVYYSDGKTLMGKISGGTNRTMIPDIDTIPVVLRQAVMAAEDRDFQTNSGVSPKGIVRAFWTNIKGDSKSQGGSTITQQFVRNYYADVGQQKTYQRKIHEAILAIKINKQKSKDEILRDYLNTIWWGRRSNGLQAAAQAWFPRGLNDYKSLNLSQSAFLAGVIQAPDTFDYRRHEGAVDAGKRAKAEKRFRYVLSGMVQKGWITQQQADAAKLPQLVVRDDLVTNYSDSPTGYLLKFVRDELTNWGFTEQEVEGGGLRIITTFDHDAQVAAETAMDPDKGQFPKTDAEDVHAGLASIDVKTGAVIAMYGGKNYLERQINDATQPVLPGSTFKPFALAAAIEDGHSIFSRYYGNSPLPATGTRNEFGDDYGSRVSLLTGLEKSINTVYVDAAMDIGPEKVVHALTDAGVPADAPGLAAVPSVPLGTANVSPLNMALAYSSFAGQGVRVKKPHSVARVLYRDSRDPWKPPGNPTVKAFPKDVTADVTYALSQVVDAPGGTGTEARAVPGAVAGKTGTHGQDDNTLSAWFVGFSPRIATAVDFYKGNGREDLDGVGGDTHAAFFGGGFPAQIWTAYMKAAVQLKPWKTSDDFPERVCKNCNGQDTSNDSTPAPTSSPSSSPSTSATPVRPTPTPTPTPSQPATSEAPVEPAPDGSGAPAAPAAPQPGASG</sequence>
<dbReference type="GO" id="GO:0008658">
    <property type="term" value="F:penicillin binding"/>
    <property type="evidence" value="ECO:0007669"/>
    <property type="project" value="InterPro"/>
</dbReference>
<feature type="compositionally biased region" description="Low complexity" evidence="9">
    <location>
        <begin position="650"/>
        <end position="673"/>
    </location>
</feature>
<dbReference type="GO" id="GO:0009002">
    <property type="term" value="F:serine-type D-Ala-D-Ala carboxypeptidase activity"/>
    <property type="evidence" value="ECO:0007669"/>
    <property type="project" value="UniProtKB-EC"/>
</dbReference>
<accession>A0A420XU75</accession>
<dbReference type="PANTHER" id="PTHR32282">
    <property type="entry name" value="BINDING PROTEIN TRANSPEPTIDASE, PUTATIVE-RELATED"/>
    <property type="match status" value="1"/>
</dbReference>
<evidence type="ECO:0000256" key="1">
    <source>
        <dbReference type="ARBA" id="ARBA00022645"/>
    </source>
</evidence>
<evidence type="ECO:0000256" key="6">
    <source>
        <dbReference type="ARBA" id="ARBA00023268"/>
    </source>
</evidence>
<dbReference type="Pfam" id="PF00912">
    <property type="entry name" value="Transgly"/>
    <property type="match status" value="1"/>
</dbReference>
<dbReference type="Pfam" id="PF00905">
    <property type="entry name" value="Transpeptidase"/>
    <property type="match status" value="1"/>
</dbReference>
<evidence type="ECO:0000256" key="5">
    <source>
        <dbReference type="ARBA" id="ARBA00022801"/>
    </source>
</evidence>
<keyword evidence="10" id="KW-0472">Membrane</keyword>
<dbReference type="GO" id="GO:0009252">
    <property type="term" value="P:peptidoglycan biosynthetic process"/>
    <property type="evidence" value="ECO:0007669"/>
    <property type="project" value="TreeGrafter"/>
</dbReference>
<keyword evidence="2" id="KW-0645">Protease</keyword>
<dbReference type="AlphaFoldDB" id="A0A420XU75"/>
<keyword evidence="6" id="KW-0511">Multifunctional enzyme</keyword>
<dbReference type="SUPFAM" id="SSF56601">
    <property type="entry name" value="beta-lactamase/transpeptidase-like"/>
    <property type="match status" value="1"/>
</dbReference>
<dbReference type="SUPFAM" id="SSF53955">
    <property type="entry name" value="Lysozyme-like"/>
    <property type="match status" value="1"/>
</dbReference>
<dbReference type="InterPro" id="IPR001264">
    <property type="entry name" value="Glyco_trans_51"/>
</dbReference>
<dbReference type="InterPro" id="IPR012338">
    <property type="entry name" value="Beta-lactam/transpept-like"/>
</dbReference>
<evidence type="ECO:0000256" key="4">
    <source>
        <dbReference type="ARBA" id="ARBA00022679"/>
    </source>
</evidence>
<evidence type="ECO:0000256" key="9">
    <source>
        <dbReference type="SAM" id="MobiDB-lite"/>
    </source>
</evidence>
<evidence type="ECO:0000256" key="8">
    <source>
        <dbReference type="ARBA" id="ARBA00049902"/>
    </source>
</evidence>
<dbReference type="InterPro" id="IPR050396">
    <property type="entry name" value="Glycosyltr_51/Transpeptidase"/>
</dbReference>
<proteinExistence type="predicted"/>
<dbReference type="GO" id="GO:0006508">
    <property type="term" value="P:proteolysis"/>
    <property type="evidence" value="ECO:0007669"/>
    <property type="project" value="UniProtKB-KW"/>
</dbReference>
<keyword evidence="3" id="KW-0328">Glycosyltransferase</keyword>
<evidence type="ECO:0000313" key="13">
    <source>
        <dbReference type="EMBL" id="RKS80385.1"/>
    </source>
</evidence>
<feature type="domain" description="Glycosyl transferase family 51" evidence="12">
    <location>
        <begin position="59"/>
        <end position="245"/>
    </location>
</feature>
<evidence type="ECO:0000313" key="14">
    <source>
        <dbReference type="Proteomes" id="UP000281955"/>
    </source>
</evidence>
<evidence type="ECO:0000259" key="11">
    <source>
        <dbReference type="Pfam" id="PF00905"/>
    </source>
</evidence>
<keyword evidence="14" id="KW-1185">Reference proteome</keyword>